<keyword evidence="6" id="KW-1185">Reference proteome</keyword>
<dbReference type="SMART" id="SM01217">
    <property type="entry name" value="Fn3_like"/>
    <property type="match status" value="1"/>
</dbReference>
<comment type="similarity">
    <text evidence="1">Belongs to the glycosyl hydrolase 3 family.</text>
</comment>
<dbReference type="FunFam" id="2.60.40.10:FF:000495">
    <property type="entry name" value="Periplasmic beta-glucosidase"/>
    <property type="match status" value="1"/>
</dbReference>
<dbReference type="CAZy" id="GH3">
    <property type="family name" value="Glycoside Hydrolase Family 3"/>
</dbReference>
<evidence type="ECO:0000256" key="2">
    <source>
        <dbReference type="ARBA" id="ARBA00022801"/>
    </source>
</evidence>
<dbReference type="Gene3D" id="3.40.50.1700">
    <property type="entry name" value="Glycoside hydrolase family 3 C-terminal domain"/>
    <property type="match status" value="1"/>
</dbReference>
<dbReference type="InterPro" id="IPR050288">
    <property type="entry name" value="Cellulose_deg_GH3"/>
</dbReference>
<dbReference type="PRINTS" id="PR00133">
    <property type="entry name" value="GLHYDRLASE3"/>
</dbReference>
<dbReference type="Pfam" id="PF00933">
    <property type="entry name" value="Glyco_hydro_3"/>
    <property type="match status" value="1"/>
</dbReference>
<protein>
    <submittedName>
        <fullName evidence="5">Thermostable beta-glucosidase (Glycoside hydrolase family 3)</fullName>
        <ecNumber evidence="5">3.2.1.21</ecNumber>
    </submittedName>
</protein>
<keyword evidence="3" id="KW-0119">Carbohydrate metabolism</keyword>
<dbReference type="SUPFAM" id="SSF51445">
    <property type="entry name" value="(Trans)glycosidases"/>
    <property type="match status" value="1"/>
</dbReference>
<dbReference type="GO" id="GO:0008422">
    <property type="term" value="F:beta-glucosidase activity"/>
    <property type="evidence" value="ECO:0007669"/>
    <property type="project" value="UniProtKB-EC"/>
</dbReference>
<dbReference type="InterPro" id="IPR036881">
    <property type="entry name" value="Glyco_hydro_3_C_sf"/>
</dbReference>
<dbReference type="PATRIC" id="fig|351160.9.peg.3011"/>
<dbReference type="EC" id="3.2.1.21" evidence="5"/>
<dbReference type="InterPro" id="IPR017853">
    <property type="entry name" value="GH"/>
</dbReference>
<reference evidence="5 6" key="1">
    <citation type="journal article" date="2006" name="Science">
        <title>Genome of rice cluster I archaea -- the key methane producers in the rice rhizosphere.</title>
        <authorList>
            <person name="Erkel C."/>
            <person name="Kube M."/>
            <person name="Reinhardt R."/>
            <person name="Liesack W."/>
        </authorList>
    </citation>
    <scope>NUCLEOTIDE SEQUENCE [LARGE SCALE GENOMIC DNA]</scope>
    <source>
        <strain evidence="6">DSM 22066 / NBRC 105507 / MRE50</strain>
    </source>
</reference>
<organism evidence="5 6">
    <name type="scientific">Methanocella arvoryzae (strain DSM 22066 / NBRC 105507 / MRE50)</name>
    <dbReference type="NCBI Taxonomy" id="351160"/>
    <lineage>
        <taxon>Archaea</taxon>
        <taxon>Methanobacteriati</taxon>
        <taxon>Methanobacteriota</taxon>
        <taxon>Stenosarchaea group</taxon>
        <taxon>Methanomicrobia</taxon>
        <taxon>Methanocellales</taxon>
        <taxon>Methanocellaceae</taxon>
        <taxon>Methanocella</taxon>
    </lineage>
</organism>
<keyword evidence="5" id="KW-0326">Glycosidase</keyword>
<accession>Q0W8Q1</accession>
<dbReference type="Proteomes" id="UP000000663">
    <property type="component" value="Chromosome"/>
</dbReference>
<dbReference type="Pfam" id="PF01915">
    <property type="entry name" value="Glyco_hydro_3_C"/>
    <property type="match status" value="1"/>
</dbReference>
<feature type="domain" description="Fibronectin type III-like" evidence="4">
    <location>
        <begin position="583"/>
        <end position="653"/>
    </location>
</feature>
<name>Q0W8Q1_METAR</name>
<dbReference type="STRING" id="351160.LRC258"/>
<dbReference type="PANTHER" id="PTHR42715:SF10">
    <property type="entry name" value="BETA-GLUCOSIDASE"/>
    <property type="match status" value="1"/>
</dbReference>
<dbReference type="InterPro" id="IPR019800">
    <property type="entry name" value="Glyco_hydro_3_AS"/>
</dbReference>
<dbReference type="Gene3D" id="2.60.40.10">
    <property type="entry name" value="Immunoglobulins"/>
    <property type="match status" value="1"/>
</dbReference>
<evidence type="ECO:0000313" key="5">
    <source>
        <dbReference type="EMBL" id="CAJ35242.1"/>
    </source>
</evidence>
<dbReference type="InterPro" id="IPR001764">
    <property type="entry name" value="Glyco_hydro_3_N"/>
</dbReference>
<dbReference type="InterPro" id="IPR013783">
    <property type="entry name" value="Ig-like_fold"/>
</dbReference>
<dbReference type="InterPro" id="IPR036962">
    <property type="entry name" value="Glyco_hydro_3_N_sf"/>
</dbReference>
<evidence type="ECO:0000313" key="6">
    <source>
        <dbReference type="Proteomes" id="UP000000663"/>
    </source>
</evidence>
<gene>
    <name evidence="5" type="primary">bglX</name>
    <name evidence="5" type="ORF">LRC258</name>
</gene>
<dbReference type="PANTHER" id="PTHR42715">
    <property type="entry name" value="BETA-GLUCOSIDASE"/>
    <property type="match status" value="1"/>
</dbReference>
<keyword evidence="2 5" id="KW-0378">Hydrolase</keyword>
<proteinExistence type="inferred from homology"/>
<sequence>MKEFIKNIIASMTLEEKASLCSGLDMFRLKGIARLGIPSILLSDGPHGLRKPVFDPDHLGIGQSIPSTCFPTASAMASSWDRNLLYEIGYALGEECLHEDVAVILGPGANIKRSPLCGRNFEYFSEDPYLTGELAASMIEGIQATGVGASLKHFAVNNQEYRRMTIDAIVDERTLREIYLAGFEMAVKQSRPRTVMCSYNKVNGVYASEHERLLTDILRKEWGYEGLVMTDWGACDDRVAGLKAGQDLEMPSSFGVNDAKIVKAVRDGTLSEAVLDEAVERVLELVYDAVENRLPDYCYEKRTHHVMARQAAAESMVLLKNDGILPLKKGMKIAVIGAFAIHPRYQGNGSSQVNPCRLEKAYCELCTYTSEITFARGYDLRSDVPDERLITEACNIARGAEVAIIFAGLPDSYETEGMDREHMRMPESHNELIRRVAEANPGTVVVLANGAPVEMPWLGNVKAVLEGYLGGEAAGGAAADLLFGMVNPSGKLAETFALQLDDYPSANYFPSGPRTVEYREGLYVGYRYFDTAKKAVLFPFGHGLSYTSFEYSDMEVSASQIKDDEELKVGVLVKNTGDVAGAEVIQLYVRDVESTIFRPEKELKGFDKVFLQPGEMTRVEFTLDRRSFAYYNVETADWHVESGDFEILIGSSSADIRARETIWVESTRPGVSVPDLRSTAGIYYNLPPGNLVVDDESFKAIYGETLPSNIVLEGEPYTINSTLGEVKETFFGRIFFELVHNSARNTLPEAEDGEMQKIMTEKMLEDLPLRNVLTFSEGKINEQMLEGLLLLINRKPAQGLVRLSTALLKIG</sequence>
<dbReference type="eggNOG" id="arCOG04634">
    <property type="taxonomic scope" value="Archaea"/>
</dbReference>
<dbReference type="EMBL" id="AM114193">
    <property type="protein sequence ID" value="CAJ35242.1"/>
    <property type="molecule type" value="Genomic_DNA"/>
</dbReference>
<evidence type="ECO:0000256" key="1">
    <source>
        <dbReference type="ARBA" id="ARBA00005336"/>
    </source>
</evidence>
<evidence type="ECO:0000259" key="4">
    <source>
        <dbReference type="SMART" id="SM01217"/>
    </source>
</evidence>
<dbReference type="KEGG" id="rci:LRC258"/>
<evidence type="ECO:0000256" key="3">
    <source>
        <dbReference type="ARBA" id="ARBA00023277"/>
    </source>
</evidence>
<dbReference type="InterPro" id="IPR026891">
    <property type="entry name" value="Fn3-like"/>
</dbReference>
<dbReference type="Gene3D" id="3.20.20.300">
    <property type="entry name" value="Glycoside hydrolase, family 3, N-terminal domain"/>
    <property type="match status" value="1"/>
</dbReference>
<dbReference type="Pfam" id="PF14310">
    <property type="entry name" value="Fn3-like"/>
    <property type="match status" value="1"/>
</dbReference>
<dbReference type="SUPFAM" id="SSF52279">
    <property type="entry name" value="Beta-D-glucan exohydrolase, C-terminal domain"/>
    <property type="match status" value="1"/>
</dbReference>
<dbReference type="InterPro" id="IPR002772">
    <property type="entry name" value="Glyco_hydro_3_C"/>
</dbReference>
<dbReference type="PROSITE" id="PS00775">
    <property type="entry name" value="GLYCOSYL_HYDROL_F3"/>
    <property type="match status" value="1"/>
</dbReference>
<dbReference type="AlphaFoldDB" id="Q0W8Q1"/>
<dbReference type="GO" id="GO:0005975">
    <property type="term" value="P:carbohydrate metabolic process"/>
    <property type="evidence" value="ECO:0007669"/>
    <property type="project" value="InterPro"/>
</dbReference>